<evidence type="ECO:0000259" key="2">
    <source>
        <dbReference type="Pfam" id="PF13152"/>
    </source>
</evidence>
<evidence type="ECO:0000313" key="4">
    <source>
        <dbReference type="Proteomes" id="UP000256519"/>
    </source>
</evidence>
<protein>
    <recommendedName>
        <fullName evidence="2">DUF3967 domain-containing protein</fullName>
    </recommendedName>
</protein>
<evidence type="ECO:0000256" key="1">
    <source>
        <dbReference type="SAM" id="Coils"/>
    </source>
</evidence>
<keyword evidence="1" id="KW-0175">Coiled coil</keyword>
<reference evidence="3 4" key="1">
    <citation type="journal article" date="2018" name="Appl. Environ. Microbiol.">
        <title>Antimicrobial susceptibility testing and tentative epidemiological cut-off values of five Bacillus species relevant for use as animal feed additives or for plant protection.</title>
        <authorList>
            <person name="Agerso Y."/>
            <person name="Stuer-Lauridsen B."/>
            <person name="Bjerre K."/>
            <person name="Jensen M.G."/>
            <person name="Johansen E."/>
            <person name="Bennedsen M."/>
            <person name="Brockmann E."/>
            <person name="Nielsen B."/>
        </authorList>
    </citation>
    <scope>NUCLEOTIDE SEQUENCE [LARGE SCALE GENOMIC DNA]</scope>
    <source>
        <strain evidence="3 4">CHCC20162</strain>
    </source>
</reference>
<evidence type="ECO:0000313" key="3">
    <source>
        <dbReference type="EMBL" id="RDZ10389.1"/>
    </source>
</evidence>
<gene>
    <name evidence="3" type="ORF">C3744_23375</name>
</gene>
<dbReference type="AlphaFoldDB" id="A0A3D8WWS2"/>
<comment type="caution">
    <text evidence="3">The sequence shown here is derived from an EMBL/GenBank/DDBJ whole genome shotgun (WGS) entry which is preliminary data.</text>
</comment>
<dbReference type="Proteomes" id="UP000256519">
    <property type="component" value="Unassembled WGS sequence"/>
</dbReference>
<feature type="coiled-coil region" evidence="1">
    <location>
        <begin position="114"/>
        <end position="141"/>
    </location>
</feature>
<name>A0A3D8WWS2_PRIMG</name>
<organism evidence="3 4">
    <name type="scientific">Priestia megaterium</name>
    <name type="common">Bacillus megaterium</name>
    <dbReference type="NCBI Taxonomy" id="1404"/>
    <lineage>
        <taxon>Bacteria</taxon>
        <taxon>Bacillati</taxon>
        <taxon>Bacillota</taxon>
        <taxon>Bacilli</taxon>
        <taxon>Bacillales</taxon>
        <taxon>Bacillaceae</taxon>
        <taxon>Priestia</taxon>
    </lineage>
</organism>
<dbReference type="InterPro" id="IPR025052">
    <property type="entry name" value="DUF3967"/>
</dbReference>
<dbReference type="Pfam" id="PF13152">
    <property type="entry name" value="DUF3967"/>
    <property type="match status" value="1"/>
</dbReference>
<dbReference type="EMBL" id="PQWM01000030">
    <property type="protein sequence ID" value="RDZ10389.1"/>
    <property type="molecule type" value="Genomic_DNA"/>
</dbReference>
<dbReference type="RefSeq" id="WP_116077401.1">
    <property type="nucleotide sequence ID" value="NZ_PQWM01000030.1"/>
</dbReference>
<proteinExistence type="predicted"/>
<feature type="domain" description="DUF3967" evidence="2">
    <location>
        <begin position="141"/>
        <end position="176"/>
    </location>
</feature>
<accession>A0A3D8WWS2</accession>
<sequence length="177" mass="21194">MMDWMNINEISKVIDTPAPTVRRYIQKHQAFLNTKKQGKKILLHPDSIELLKKIRKWYVVDNMIDIEIDNKLKTSGYKAFIEMESINHESIERELNSSSLDFVKAMFEEQRAINEQLMKNNKLLVEEIKEIKQSYKESESKREQRDLALIEIVRSMQETKKSIAASEEKKKWWEFWK</sequence>